<dbReference type="Proteomes" id="UP000193642">
    <property type="component" value="Unassembled WGS sequence"/>
</dbReference>
<reference evidence="2 3" key="1">
    <citation type="submission" date="2016-07" db="EMBL/GenBank/DDBJ databases">
        <title>Pervasive Adenine N6-methylation of Active Genes in Fungi.</title>
        <authorList>
            <consortium name="DOE Joint Genome Institute"/>
            <person name="Mondo S.J."/>
            <person name="Dannebaum R.O."/>
            <person name="Kuo R.C."/>
            <person name="Labutti K."/>
            <person name="Haridas S."/>
            <person name="Kuo A."/>
            <person name="Salamov A."/>
            <person name="Ahrendt S.R."/>
            <person name="Lipzen A."/>
            <person name="Sullivan W."/>
            <person name="Andreopoulos W.B."/>
            <person name="Clum A."/>
            <person name="Lindquist E."/>
            <person name="Daum C."/>
            <person name="Ramamoorthy G.K."/>
            <person name="Gryganskyi A."/>
            <person name="Culley D."/>
            <person name="Magnuson J.K."/>
            <person name="James T.Y."/>
            <person name="O'Malley M.A."/>
            <person name="Stajich J.E."/>
            <person name="Spatafora J.W."/>
            <person name="Visel A."/>
            <person name="Grigoriev I.V."/>
        </authorList>
    </citation>
    <scope>NUCLEOTIDE SEQUENCE [LARGE SCALE GENOMIC DNA]</scope>
    <source>
        <strain evidence="2 3">JEL800</strain>
    </source>
</reference>
<name>A0A1Y2CFB3_9FUNG</name>
<evidence type="ECO:0000313" key="2">
    <source>
        <dbReference type="EMBL" id="ORY45587.1"/>
    </source>
</evidence>
<feature type="region of interest" description="Disordered" evidence="1">
    <location>
        <begin position="1"/>
        <end position="61"/>
    </location>
</feature>
<feature type="compositionally biased region" description="Gly residues" evidence="1">
    <location>
        <begin position="12"/>
        <end position="22"/>
    </location>
</feature>
<protein>
    <submittedName>
        <fullName evidence="2">Uncharacterized protein</fullName>
    </submittedName>
</protein>
<feature type="non-terminal residue" evidence="2">
    <location>
        <position position="1"/>
    </location>
</feature>
<feature type="compositionally biased region" description="Polar residues" evidence="1">
    <location>
        <begin position="44"/>
        <end position="55"/>
    </location>
</feature>
<sequence length="75" mass="8293">TDRGFDRNPGGAPTGGGYGSPGYGQIQPPYPNSQYNQPQEQSYFGNKSSYGQNPHPQEGMHFGRRMAHKSMLLMM</sequence>
<proteinExistence type="predicted"/>
<accession>A0A1Y2CFB3</accession>
<evidence type="ECO:0000313" key="3">
    <source>
        <dbReference type="Proteomes" id="UP000193642"/>
    </source>
</evidence>
<dbReference type="AlphaFoldDB" id="A0A1Y2CFB3"/>
<keyword evidence="3" id="KW-1185">Reference proteome</keyword>
<evidence type="ECO:0000256" key="1">
    <source>
        <dbReference type="SAM" id="MobiDB-lite"/>
    </source>
</evidence>
<organism evidence="2 3">
    <name type="scientific">Rhizoclosmatium globosum</name>
    <dbReference type="NCBI Taxonomy" id="329046"/>
    <lineage>
        <taxon>Eukaryota</taxon>
        <taxon>Fungi</taxon>
        <taxon>Fungi incertae sedis</taxon>
        <taxon>Chytridiomycota</taxon>
        <taxon>Chytridiomycota incertae sedis</taxon>
        <taxon>Chytridiomycetes</taxon>
        <taxon>Chytridiales</taxon>
        <taxon>Chytriomycetaceae</taxon>
        <taxon>Rhizoclosmatium</taxon>
    </lineage>
</organism>
<comment type="caution">
    <text evidence="2">The sequence shown here is derived from an EMBL/GenBank/DDBJ whole genome shotgun (WGS) entry which is preliminary data.</text>
</comment>
<dbReference type="EMBL" id="MCGO01000019">
    <property type="protein sequence ID" value="ORY45587.1"/>
    <property type="molecule type" value="Genomic_DNA"/>
</dbReference>
<feature type="compositionally biased region" description="Low complexity" evidence="1">
    <location>
        <begin position="23"/>
        <end position="43"/>
    </location>
</feature>
<gene>
    <name evidence="2" type="ORF">BCR33DRAFT_716250</name>
</gene>